<sequence>MNAGTATVPEGTVPAPPPPPPPPRSPPALRQPCYSVASPSKWKTSPRRQVIPQRTSRYSNRRGESLSSSRRSVTFDIFCDNSSSDSDGNGDGDKKDNANANASDKGKEGKRNESKDKDKDADDDAQDTAQTPPASQKRPKSAGAACRGENNKENEIEYDNANGDGATAAATATTTTTTSIGIGATCCDAKQLSPFSSLRAPSSPFGKLNTLTPSVSTPTGLGTRSVNVQSGSSSPSCIVVAGPEPATEAQLERLHALSKWAAELHENGAERRKFLKDHREDEEAARWADQVARLEAETDRILAEQKKRDLARLQAQLANVPAAAPKPPKRPIFHKLASFARGRRDNSSNNNNNSNSNNNNNNSQPVFPVANWSPKKSPSIPASFSTSTAFSIATSNATAPSLIDMNFIEQGGKGIVPQIDAPKAAINSGERRVTVQCLTSTINLPVTNDTTPVDIIFSTANLVSHHVNPKNSVVVECYVGMGLERRLRRYERIRDVMNSWDRDQQCSLVVMSYDDSPNDKNLHLESVPKTDDAPMGFTFQMHTCSRPGRWAKRWVTLLDNGQMFSSKKPDIKFTDKDSTALCHLSDFDIYTLNNTEVTRHLRPPKKHCFAIKSQQKEVVFANRENFVHFFSTEDDDLAERFQFLVHAWRSWYLVNKQVDFTKKEGIAFARSSIEQVKRSKSLAKSISARQTQTAEEDPYLIGDFKPLLDMKAFDKPLEELGKPLPRRQKPSSEETGNSASRQSSVRKMRSNAVPRLKSPPPPMPDPFQMQREFSAGSLLGDTYDKRKHEVDSGTVSTTRKVEGPFTEGPSLLNKAASTPTSPTGFPRSHSWFTSISEHSSHSRPPTTRTNRAATSAGPQGRHPGQPLVDIGQDGSQPPPRRMASKGRAVRPTNGGPLINHVTGGLPGSASSSSITRMASTSGAHLSASRQRSRSTAEPTTRHHGTEGAPPVPPLPGHRSMRQKMPHQESRRGRDPRPQEPLINRAK</sequence>
<proteinExistence type="predicted"/>
<organism evidence="1 2">
    <name type="scientific">Trichothecium roseum</name>
    <dbReference type="NCBI Taxonomy" id="47278"/>
    <lineage>
        <taxon>Eukaryota</taxon>
        <taxon>Fungi</taxon>
        <taxon>Dikarya</taxon>
        <taxon>Ascomycota</taxon>
        <taxon>Pezizomycotina</taxon>
        <taxon>Sordariomycetes</taxon>
        <taxon>Hypocreomycetidae</taxon>
        <taxon>Hypocreales</taxon>
        <taxon>Hypocreales incertae sedis</taxon>
        <taxon>Trichothecium</taxon>
    </lineage>
</organism>
<name>A0ACC0UY67_9HYPO</name>
<gene>
    <name evidence="1" type="ORF">N3K66_006800</name>
</gene>
<dbReference type="Proteomes" id="UP001163324">
    <property type="component" value="Chromosome 6"/>
</dbReference>
<comment type="caution">
    <text evidence="1">The sequence shown here is derived from an EMBL/GenBank/DDBJ whole genome shotgun (WGS) entry which is preliminary data.</text>
</comment>
<evidence type="ECO:0000313" key="2">
    <source>
        <dbReference type="Proteomes" id="UP001163324"/>
    </source>
</evidence>
<accession>A0ACC0UY67</accession>
<evidence type="ECO:0000313" key="1">
    <source>
        <dbReference type="EMBL" id="KAI9898440.1"/>
    </source>
</evidence>
<protein>
    <submittedName>
        <fullName evidence="1">Uncharacterized protein</fullName>
    </submittedName>
</protein>
<reference evidence="1" key="1">
    <citation type="submission" date="2022-10" db="EMBL/GenBank/DDBJ databases">
        <title>Complete Genome of Trichothecium roseum strain YXFP-22015, a Plant Pathogen Isolated from Citrus.</title>
        <authorList>
            <person name="Wang Y."/>
            <person name="Zhu L."/>
        </authorList>
    </citation>
    <scope>NUCLEOTIDE SEQUENCE</scope>
    <source>
        <strain evidence="1">YXFP-22015</strain>
    </source>
</reference>
<dbReference type="EMBL" id="CM047945">
    <property type="protein sequence ID" value="KAI9898440.1"/>
    <property type="molecule type" value="Genomic_DNA"/>
</dbReference>
<keyword evidence="2" id="KW-1185">Reference proteome</keyword>